<feature type="transmembrane region" description="Helical" evidence="7">
    <location>
        <begin position="59"/>
        <end position="79"/>
    </location>
</feature>
<dbReference type="Pfam" id="PF00893">
    <property type="entry name" value="Multi_Drug_Res"/>
    <property type="match status" value="1"/>
</dbReference>
<dbReference type="GO" id="GO:0015297">
    <property type="term" value="F:antiporter activity"/>
    <property type="evidence" value="ECO:0007669"/>
    <property type="project" value="TreeGrafter"/>
</dbReference>
<dbReference type="GO" id="GO:0015220">
    <property type="term" value="F:choline transmembrane transporter activity"/>
    <property type="evidence" value="ECO:0007669"/>
    <property type="project" value="TreeGrafter"/>
</dbReference>
<keyword evidence="4 7" id="KW-0812">Transmembrane</keyword>
<evidence type="ECO:0000256" key="3">
    <source>
        <dbReference type="ARBA" id="ARBA00022475"/>
    </source>
</evidence>
<dbReference type="PANTHER" id="PTHR30561:SF1">
    <property type="entry name" value="MULTIDRUG TRANSPORTER EMRE"/>
    <property type="match status" value="1"/>
</dbReference>
<evidence type="ECO:0000313" key="8">
    <source>
        <dbReference type="EMBL" id="CAB4621013.1"/>
    </source>
</evidence>
<dbReference type="GO" id="GO:0015199">
    <property type="term" value="F:amino-acid betaine transmembrane transporter activity"/>
    <property type="evidence" value="ECO:0007669"/>
    <property type="project" value="TreeGrafter"/>
</dbReference>
<evidence type="ECO:0000256" key="2">
    <source>
        <dbReference type="ARBA" id="ARBA00022448"/>
    </source>
</evidence>
<keyword evidence="2" id="KW-0813">Transport</keyword>
<evidence type="ECO:0000256" key="7">
    <source>
        <dbReference type="SAM" id="Phobius"/>
    </source>
</evidence>
<evidence type="ECO:0000256" key="1">
    <source>
        <dbReference type="ARBA" id="ARBA00004651"/>
    </source>
</evidence>
<dbReference type="InterPro" id="IPR000390">
    <property type="entry name" value="Small_drug/metabolite_transptr"/>
</dbReference>
<dbReference type="PANTHER" id="PTHR30561">
    <property type="entry name" value="SMR FAMILY PROTON-DEPENDENT DRUG EFFLUX TRANSPORTER SUGE"/>
    <property type="match status" value="1"/>
</dbReference>
<evidence type="ECO:0000256" key="5">
    <source>
        <dbReference type="ARBA" id="ARBA00022989"/>
    </source>
</evidence>
<feature type="transmembrane region" description="Helical" evidence="7">
    <location>
        <begin position="85"/>
        <end position="105"/>
    </location>
</feature>
<dbReference type="GO" id="GO:0005886">
    <property type="term" value="C:plasma membrane"/>
    <property type="evidence" value="ECO:0007669"/>
    <property type="project" value="UniProtKB-SubCell"/>
</dbReference>
<dbReference type="SUPFAM" id="SSF103481">
    <property type="entry name" value="Multidrug resistance efflux transporter EmrE"/>
    <property type="match status" value="1"/>
</dbReference>
<proteinExistence type="predicted"/>
<dbReference type="FunFam" id="1.10.3730.20:FF:000001">
    <property type="entry name" value="Quaternary ammonium compound resistance transporter SugE"/>
    <property type="match status" value="1"/>
</dbReference>
<name>A0A6J6I940_9ZZZZ</name>
<organism evidence="8">
    <name type="scientific">freshwater metagenome</name>
    <dbReference type="NCBI Taxonomy" id="449393"/>
    <lineage>
        <taxon>unclassified sequences</taxon>
        <taxon>metagenomes</taxon>
        <taxon>ecological metagenomes</taxon>
    </lineage>
</organism>
<evidence type="ECO:0000256" key="4">
    <source>
        <dbReference type="ARBA" id="ARBA00022692"/>
    </source>
</evidence>
<keyword evidence="3" id="KW-1003">Cell membrane</keyword>
<dbReference type="GO" id="GO:0031460">
    <property type="term" value="P:glycine betaine transport"/>
    <property type="evidence" value="ECO:0007669"/>
    <property type="project" value="TreeGrafter"/>
</dbReference>
<protein>
    <submittedName>
        <fullName evidence="8">Unannotated protein</fullName>
    </submittedName>
</protein>
<feature type="transmembrane region" description="Helical" evidence="7">
    <location>
        <begin position="29"/>
        <end position="47"/>
    </location>
</feature>
<accession>A0A6J6I940</accession>
<dbReference type="Gene3D" id="1.10.3730.20">
    <property type="match status" value="1"/>
</dbReference>
<dbReference type="EMBL" id="CAEZVI010000002">
    <property type="protein sequence ID" value="CAB4621013.1"/>
    <property type="molecule type" value="Genomic_DNA"/>
</dbReference>
<evidence type="ECO:0000256" key="6">
    <source>
        <dbReference type="ARBA" id="ARBA00023136"/>
    </source>
</evidence>
<gene>
    <name evidence="8" type="ORF">UFOPK1981_00063</name>
</gene>
<reference evidence="8" key="1">
    <citation type="submission" date="2020-05" db="EMBL/GenBank/DDBJ databases">
        <authorList>
            <person name="Chiriac C."/>
            <person name="Salcher M."/>
            <person name="Ghai R."/>
            <person name="Kavagutti S V."/>
        </authorList>
    </citation>
    <scope>NUCLEOTIDE SEQUENCE</scope>
</reference>
<keyword evidence="5 7" id="KW-1133">Transmembrane helix</keyword>
<dbReference type="InterPro" id="IPR037185">
    <property type="entry name" value="EmrE-like"/>
</dbReference>
<comment type="subcellular location">
    <subcellularLocation>
        <location evidence="1">Cell membrane</location>
        <topology evidence="1">Multi-pass membrane protein</topology>
    </subcellularLocation>
</comment>
<dbReference type="AlphaFoldDB" id="A0A6J6I940"/>
<keyword evidence="6 7" id="KW-0472">Membrane</keyword>
<sequence length="107" mass="11342">MTWILLAIAIAAEIVGTLLLKLSDGFTKLWPSLGVLLGYFTAFALLSQSLKKIDVGITYAIWSGFGIIGAAIGGMIFFNQELTKLNIIGMTIIIAGVVIMNLGGVSH</sequence>
<dbReference type="InterPro" id="IPR045324">
    <property type="entry name" value="Small_multidrug_res"/>
</dbReference>